<dbReference type="GO" id="GO:0008270">
    <property type="term" value="F:zinc ion binding"/>
    <property type="evidence" value="ECO:0007669"/>
    <property type="project" value="InterPro"/>
</dbReference>
<dbReference type="SUPFAM" id="SSF63737">
    <property type="entry name" value="Leukotriene A4 hydrolase N-terminal domain"/>
    <property type="match status" value="1"/>
</dbReference>
<dbReference type="SUPFAM" id="SSF48371">
    <property type="entry name" value="ARM repeat"/>
    <property type="match status" value="1"/>
</dbReference>
<evidence type="ECO:0000256" key="13">
    <source>
        <dbReference type="PIRSR" id="PIRSR634015-2"/>
    </source>
</evidence>
<dbReference type="GO" id="GO:0008237">
    <property type="term" value="F:metallopeptidase activity"/>
    <property type="evidence" value="ECO:0007669"/>
    <property type="project" value="UniProtKB-KW"/>
</dbReference>
<gene>
    <name evidence="17" type="ORF">KK062_23900</name>
</gene>
<dbReference type="Gene3D" id="1.25.40.320">
    <property type="entry name" value="Peptidase M1, leukotriene A4 hydrolase/aminopeptidase C-terminal domain"/>
    <property type="match status" value="1"/>
</dbReference>
<keyword evidence="18" id="KW-1185">Reference proteome</keyword>
<feature type="binding site" evidence="13">
    <location>
        <begin position="166"/>
        <end position="168"/>
    </location>
    <ligand>
        <name>a peptide</name>
        <dbReference type="ChEBI" id="CHEBI:60466"/>
    </ligand>
</feature>
<evidence type="ECO:0000313" key="18">
    <source>
        <dbReference type="Proteomes" id="UP001319080"/>
    </source>
</evidence>
<dbReference type="PANTHER" id="PTHR45726">
    <property type="entry name" value="LEUKOTRIENE A-4 HYDROLASE"/>
    <property type="match status" value="1"/>
</dbReference>
<feature type="domain" description="Peptidase M1 leukotriene A4 hydrolase/aminopeptidase C-terminal" evidence="16">
    <location>
        <begin position="491"/>
        <end position="628"/>
    </location>
</feature>
<evidence type="ECO:0000256" key="12">
    <source>
        <dbReference type="PIRSR" id="PIRSR634015-1"/>
    </source>
</evidence>
<evidence type="ECO:0000256" key="4">
    <source>
        <dbReference type="ARBA" id="ARBA00012564"/>
    </source>
</evidence>
<dbReference type="InterPro" id="IPR001930">
    <property type="entry name" value="Peptidase_M1"/>
</dbReference>
<dbReference type="InterPro" id="IPR027268">
    <property type="entry name" value="Peptidase_M4/M1_CTD_sf"/>
</dbReference>
<feature type="binding site" evidence="13">
    <location>
        <begin position="584"/>
        <end position="586"/>
    </location>
    <ligand>
        <name>a peptide</name>
        <dbReference type="ChEBI" id="CHEBI:60466"/>
    </ligand>
</feature>
<comment type="catalytic activity">
    <reaction evidence="1">
        <text>Release of an N-terminal amino acid, Xaa-|-Yaa- from a peptide, amide or arylamide. Xaa is preferably Ala, but may be most amino acids including Pro (slow action). When a terminal hydrophobic residue is followed by a prolyl residue, the two may be released as an intact Xaa-Pro dipeptide.</text>
        <dbReference type="EC" id="3.4.11.2"/>
    </reaction>
</comment>
<comment type="subcellular location">
    <subcellularLocation>
        <location evidence="2">Cytoplasm</location>
    </subcellularLocation>
</comment>
<evidence type="ECO:0000256" key="7">
    <source>
        <dbReference type="ARBA" id="ARBA00022670"/>
    </source>
</evidence>
<keyword evidence="7" id="KW-0645">Protease</keyword>
<name>A0AAP2E4B1_9BACT</name>
<feature type="binding site" evidence="14">
    <location>
        <position position="326"/>
    </location>
    <ligand>
        <name>Zn(2+)</name>
        <dbReference type="ChEBI" id="CHEBI:29105"/>
        <note>catalytic</note>
    </ligand>
</feature>
<dbReference type="InterPro" id="IPR015211">
    <property type="entry name" value="Peptidase_M1_C"/>
</dbReference>
<feature type="binding site" evidence="14">
    <location>
        <position position="322"/>
    </location>
    <ligand>
        <name>Zn(2+)</name>
        <dbReference type="ChEBI" id="CHEBI:29105"/>
        <note>catalytic</note>
    </ligand>
</feature>
<dbReference type="Gene3D" id="1.10.390.10">
    <property type="entry name" value="Neutral Protease Domain 2"/>
    <property type="match status" value="1"/>
</dbReference>
<feature type="signal peptide" evidence="15">
    <location>
        <begin position="1"/>
        <end position="20"/>
    </location>
</feature>
<evidence type="ECO:0000256" key="1">
    <source>
        <dbReference type="ARBA" id="ARBA00000098"/>
    </source>
</evidence>
<reference evidence="17 18" key="1">
    <citation type="submission" date="2021-05" db="EMBL/GenBank/DDBJ databases">
        <title>A Polyphasic approach of four new species of the genus Ohtaekwangia: Ohtaekwangia histidinii sp. nov., Ohtaekwangia cretensis sp. nov., Ohtaekwangia indiensis sp. nov., Ohtaekwangia reichenbachii sp. nov. from diverse environment.</title>
        <authorList>
            <person name="Octaviana S."/>
        </authorList>
    </citation>
    <scope>NUCLEOTIDE SEQUENCE [LARGE SCALE GENOMIC DNA]</scope>
    <source>
        <strain evidence="17 18">PWU5</strain>
    </source>
</reference>
<evidence type="ECO:0000256" key="6">
    <source>
        <dbReference type="ARBA" id="ARBA00022490"/>
    </source>
</evidence>
<dbReference type="GO" id="GO:0005737">
    <property type="term" value="C:cytoplasm"/>
    <property type="evidence" value="ECO:0007669"/>
    <property type="project" value="UniProtKB-SubCell"/>
</dbReference>
<dbReference type="CDD" id="cd09599">
    <property type="entry name" value="M1_LTA4H"/>
    <property type="match status" value="1"/>
</dbReference>
<feature type="binding site" evidence="14">
    <location>
        <position position="345"/>
    </location>
    <ligand>
        <name>Zn(2+)</name>
        <dbReference type="ChEBI" id="CHEBI:29105"/>
        <note>catalytic</note>
    </ligand>
</feature>
<feature type="chain" id="PRO_5042966979" description="Aminopeptidase N" evidence="15">
    <location>
        <begin position="21"/>
        <end position="631"/>
    </location>
</feature>
<feature type="active site" description="Proton donor" evidence="12">
    <location>
        <position position="412"/>
    </location>
</feature>
<dbReference type="InterPro" id="IPR049980">
    <property type="entry name" value="LTA4H_cat"/>
</dbReference>
<comment type="cofactor">
    <cofactor evidence="14">
        <name>Zn(2+)</name>
        <dbReference type="ChEBI" id="CHEBI:29105"/>
    </cofactor>
    <text evidence="14">Binds 1 zinc ion per subunit.</text>
</comment>
<evidence type="ECO:0000256" key="5">
    <source>
        <dbReference type="ARBA" id="ARBA00015611"/>
    </source>
</evidence>
<organism evidence="17 18">
    <name type="scientific">Dawidia cretensis</name>
    <dbReference type="NCBI Taxonomy" id="2782350"/>
    <lineage>
        <taxon>Bacteria</taxon>
        <taxon>Pseudomonadati</taxon>
        <taxon>Bacteroidota</taxon>
        <taxon>Cytophagia</taxon>
        <taxon>Cytophagales</taxon>
        <taxon>Chryseotaleaceae</taxon>
        <taxon>Dawidia</taxon>
    </lineage>
</organism>
<evidence type="ECO:0000313" key="17">
    <source>
        <dbReference type="EMBL" id="MBT1711307.1"/>
    </source>
</evidence>
<evidence type="ECO:0000256" key="8">
    <source>
        <dbReference type="ARBA" id="ARBA00022723"/>
    </source>
</evidence>
<dbReference type="AlphaFoldDB" id="A0AAP2E4B1"/>
<dbReference type="Gene3D" id="2.60.40.1730">
    <property type="entry name" value="tricorn interacting facor f3 domain"/>
    <property type="match status" value="1"/>
</dbReference>
<keyword evidence="8 14" id="KW-0479">Metal-binding</keyword>
<accession>A0AAP2E4B1</accession>
<dbReference type="SMART" id="SM01263">
    <property type="entry name" value="Leuk-A4-hydro_C"/>
    <property type="match status" value="1"/>
</dbReference>
<evidence type="ECO:0000256" key="2">
    <source>
        <dbReference type="ARBA" id="ARBA00004496"/>
    </source>
</evidence>
<keyword evidence="10 14" id="KW-0862">Zinc</keyword>
<dbReference type="PROSITE" id="PS51257">
    <property type="entry name" value="PROKAR_LIPOPROTEIN"/>
    <property type="match status" value="1"/>
</dbReference>
<dbReference type="GO" id="GO:0016285">
    <property type="term" value="F:alanyl aminopeptidase activity"/>
    <property type="evidence" value="ECO:0007669"/>
    <property type="project" value="UniProtKB-EC"/>
</dbReference>
<feature type="binding site" evidence="13">
    <location>
        <begin position="293"/>
        <end position="298"/>
    </location>
    <ligand>
        <name>a peptide</name>
        <dbReference type="ChEBI" id="CHEBI:60466"/>
    </ligand>
</feature>
<evidence type="ECO:0000256" key="3">
    <source>
        <dbReference type="ARBA" id="ARBA00010136"/>
    </source>
</evidence>
<proteinExistence type="inferred from homology"/>
<keyword evidence="6" id="KW-0963">Cytoplasm</keyword>
<dbReference type="Pfam" id="PF17900">
    <property type="entry name" value="Peptidase_M1_N"/>
    <property type="match status" value="1"/>
</dbReference>
<dbReference type="SUPFAM" id="SSF55486">
    <property type="entry name" value="Metalloproteases ('zincins'), catalytic domain"/>
    <property type="match status" value="1"/>
</dbReference>
<dbReference type="InterPro" id="IPR038502">
    <property type="entry name" value="M1_LTA-4_hydro/amino_C_sf"/>
</dbReference>
<dbReference type="EC" id="3.4.11.2" evidence="4"/>
<keyword evidence="11" id="KW-0482">Metalloprotease</keyword>
<evidence type="ECO:0000256" key="9">
    <source>
        <dbReference type="ARBA" id="ARBA00022801"/>
    </source>
</evidence>
<evidence type="ECO:0000256" key="10">
    <source>
        <dbReference type="ARBA" id="ARBA00022833"/>
    </source>
</evidence>
<dbReference type="InterPro" id="IPR042097">
    <property type="entry name" value="Aminopeptidase_N-like_N_sf"/>
</dbReference>
<keyword evidence="9 17" id="KW-0378">Hydrolase</keyword>
<dbReference type="InterPro" id="IPR045357">
    <property type="entry name" value="Aminopeptidase_N-like_N"/>
</dbReference>
<evidence type="ECO:0000259" key="16">
    <source>
        <dbReference type="SMART" id="SM01263"/>
    </source>
</evidence>
<dbReference type="PRINTS" id="PR00756">
    <property type="entry name" value="ALADIPTASE"/>
</dbReference>
<protein>
    <recommendedName>
        <fullName evidence="5">Aminopeptidase N</fullName>
        <ecNumber evidence="4">3.4.11.2</ecNumber>
    </recommendedName>
</protein>
<dbReference type="PANTHER" id="PTHR45726:SF3">
    <property type="entry name" value="LEUKOTRIENE A-4 HYDROLASE"/>
    <property type="match status" value="1"/>
</dbReference>
<dbReference type="GO" id="GO:0006508">
    <property type="term" value="P:proteolysis"/>
    <property type="evidence" value="ECO:0007669"/>
    <property type="project" value="UniProtKB-KW"/>
</dbReference>
<dbReference type="InterPro" id="IPR014782">
    <property type="entry name" value="Peptidase_M1_dom"/>
</dbReference>
<dbReference type="Proteomes" id="UP001319080">
    <property type="component" value="Unassembled WGS sequence"/>
</dbReference>
<comment type="caution">
    <text evidence="17">The sequence shown here is derived from an EMBL/GenBank/DDBJ whole genome shotgun (WGS) entry which is preliminary data.</text>
</comment>
<feature type="active site" description="Proton acceptor" evidence="12">
    <location>
        <position position="323"/>
    </location>
</feature>
<dbReference type="FunFam" id="3.30.2010.30:FF:000001">
    <property type="entry name" value="Leukotriene A(4) hydrolase"/>
    <property type="match status" value="1"/>
</dbReference>
<dbReference type="InterPro" id="IPR034015">
    <property type="entry name" value="M1_LTA4H"/>
</dbReference>
<sequence length="631" mass="70651">MKISLISKLPLFLAAGVLSIACQSKKETAPETPMTSAPAKATDIHSNADPKEARVKHLHWKAAVDFDEQVIRATATWEIEASADADLITFDTKGLTIEKIQTDTDTTAEYRLSEPDAILGQALAVLIQPTTKSVTIQYRTNPGAEALQWLSAQQTAGKKQPFLFTQSQAILARSWVPCQDSPGIRFTYDAEVTVPPALLALMSASNPETRNKTGVYTFEMKQPIPSYLLALAVGDLSFKSISPRSGIYAESSIVGKAAWEFADLEKMIAGAEELYGPYQWERYDVLVLPPSFPFGGMENPRLTFATPTILSGDRSLTSLIAHELAHSWSGNLVTNATWNDFWLNEGFTVYFETRIMEKLYGRDYAEMLASLSLQELKEEIKSLSDAEHPADTKLKLNLASRNPDDGVTAIAYNKGYFFLRTIEEQNGRDKFDQFVKDYFTQNAFKVMTTEAFIPFIRDYYQKQYNITLNDSLFEEWIFGEGLPISCAQPQSTRFDAVDAAMTQWKAGQKIEPLVTSWTTHEWLHFINHLPDSLTPAQLKDVDALGHFTASGNAEILSAWGVIAIRDQYTPAYAKIEDFLIHTGRRKFLMPLYSEFIKSEEGKKLALAIYAKARPNYHFVAVNSLDKLLGRS</sequence>
<comment type="similarity">
    <text evidence="3">Belongs to the peptidase M1 family.</text>
</comment>
<dbReference type="Pfam" id="PF09127">
    <property type="entry name" value="Leuk-A4-hydro_C"/>
    <property type="match status" value="1"/>
</dbReference>
<dbReference type="Pfam" id="PF01433">
    <property type="entry name" value="Peptidase_M1"/>
    <property type="match status" value="1"/>
</dbReference>
<dbReference type="InterPro" id="IPR016024">
    <property type="entry name" value="ARM-type_fold"/>
</dbReference>
<evidence type="ECO:0000256" key="15">
    <source>
        <dbReference type="SAM" id="SignalP"/>
    </source>
</evidence>
<dbReference type="Gene3D" id="3.30.2010.30">
    <property type="match status" value="1"/>
</dbReference>
<evidence type="ECO:0000256" key="14">
    <source>
        <dbReference type="PIRSR" id="PIRSR634015-3"/>
    </source>
</evidence>
<keyword evidence="15" id="KW-0732">Signal</keyword>
<dbReference type="RefSeq" id="WP_254086882.1">
    <property type="nucleotide sequence ID" value="NZ_JAHESE010000031.1"/>
</dbReference>
<evidence type="ECO:0000256" key="11">
    <source>
        <dbReference type="ARBA" id="ARBA00023049"/>
    </source>
</evidence>
<dbReference type="EMBL" id="JAHESE010000031">
    <property type="protein sequence ID" value="MBT1711307.1"/>
    <property type="molecule type" value="Genomic_DNA"/>
</dbReference>